<dbReference type="Proteomes" id="UP000272503">
    <property type="component" value="Unassembled WGS sequence"/>
</dbReference>
<dbReference type="PANTHER" id="PTHR40396:SF1">
    <property type="entry name" value="ATPASE AAA-TYPE CORE DOMAIN-CONTAINING PROTEIN"/>
    <property type="match status" value="1"/>
</dbReference>
<dbReference type="Gene3D" id="3.40.50.300">
    <property type="entry name" value="P-loop containing nucleotide triphosphate hydrolases"/>
    <property type="match status" value="1"/>
</dbReference>
<dbReference type="PANTHER" id="PTHR40396">
    <property type="entry name" value="ATPASE-LIKE PROTEIN"/>
    <property type="match status" value="1"/>
</dbReference>
<evidence type="ECO:0000259" key="1">
    <source>
        <dbReference type="Pfam" id="PF13304"/>
    </source>
</evidence>
<name>A0A3L7A3M3_9MICO</name>
<sequence length="414" mass="44311">MGEAVLIRLAVENFRSIRAPVELSLVAEGGDRSAAVRPAFPRPVLGVSLVPVAGIFGPNGAGKTNLLTAFAWLRRFLEAQPRAASGVVPLDRFAGSEAPAGNTSFDLEMEIDEVRYEYQLDVSPGGVTYEGLFRYAHGQRLTLCERERGATSFRVSGENLPTLVDATPATLSMLAILGQTEGTHAARFLRALGASVIIGVPEHRNRGAGAEGDRSTMSISSVAARSTNLAARRLRDRVLALLTLAEPEVRAVTIDPAGGSVVPHLVREQGGRSFARRLTDESAGTRAWFEIIGPALWALDTGSLLVVDELDAHLHPMLSEYLVDLFSLTRANPKGAQLLFSAQSSHLLNSLDRDQIWFAEKPGDGATRLMSLAEFSGPHARPPADFESGYLSGRFGAIPELSGVVSLRAARLIG</sequence>
<proteinExistence type="predicted"/>
<accession>A0A3L7A3M3</accession>
<keyword evidence="3" id="KW-1185">Reference proteome</keyword>
<dbReference type="EMBL" id="RCUX01000009">
    <property type="protein sequence ID" value="RLP74704.1"/>
    <property type="molecule type" value="Genomic_DNA"/>
</dbReference>
<dbReference type="Pfam" id="PF13304">
    <property type="entry name" value="AAA_21"/>
    <property type="match status" value="1"/>
</dbReference>
<dbReference type="SUPFAM" id="SSF52540">
    <property type="entry name" value="P-loop containing nucleoside triphosphate hydrolases"/>
    <property type="match status" value="1"/>
</dbReference>
<evidence type="ECO:0000313" key="2">
    <source>
        <dbReference type="EMBL" id="RLP74704.1"/>
    </source>
</evidence>
<evidence type="ECO:0000313" key="3">
    <source>
        <dbReference type="Proteomes" id="UP000272503"/>
    </source>
</evidence>
<dbReference type="InterPro" id="IPR027417">
    <property type="entry name" value="P-loop_NTPase"/>
</dbReference>
<protein>
    <recommendedName>
        <fullName evidence="1">ATPase AAA-type core domain-containing protein</fullName>
    </recommendedName>
</protein>
<dbReference type="GO" id="GO:0005524">
    <property type="term" value="F:ATP binding"/>
    <property type="evidence" value="ECO:0007669"/>
    <property type="project" value="InterPro"/>
</dbReference>
<organism evidence="2 3">
    <name type="scientific">Mycetocola tolaasinivorans</name>
    <dbReference type="NCBI Taxonomy" id="76635"/>
    <lineage>
        <taxon>Bacteria</taxon>
        <taxon>Bacillati</taxon>
        <taxon>Actinomycetota</taxon>
        <taxon>Actinomycetes</taxon>
        <taxon>Micrococcales</taxon>
        <taxon>Microbacteriaceae</taxon>
        <taxon>Mycetocola</taxon>
    </lineage>
</organism>
<reference evidence="2 3" key="1">
    <citation type="submission" date="2018-10" db="EMBL/GenBank/DDBJ databases">
        <authorList>
            <person name="Li J."/>
        </authorList>
    </citation>
    <scope>NUCLEOTIDE SEQUENCE [LARGE SCALE GENOMIC DNA]</scope>
    <source>
        <strain evidence="2 3">IF 016277</strain>
    </source>
</reference>
<dbReference type="AlphaFoldDB" id="A0A3L7A3M3"/>
<comment type="caution">
    <text evidence="2">The sequence shown here is derived from an EMBL/GenBank/DDBJ whole genome shotgun (WGS) entry which is preliminary data.</text>
</comment>
<dbReference type="InterPro" id="IPR003959">
    <property type="entry name" value="ATPase_AAA_core"/>
</dbReference>
<dbReference type="OrthoDB" id="9809324at2"/>
<dbReference type="GO" id="GO:0016887">
    <property type="term" value="F:ATP hydrolysis activity"/>
    <property type="evidence" value="ECO:0007669"/>
    <property type="project" value="InterPro"/>
</dbReference>
<gene>
    <name evidence="2" type="ORF">D9V32_11735</name>
</gene>
<feature type="domain" description="ATPase AAA-type core" evidence="1">
    <location>
        <begin position="53"/>
        <end position="348"/>
    </location>
</feature>